<keyword evidence="4" id="KW-0804">Transcription</keyword>
<dbReference type="GO" id="GO:0043565">
    <property type="term" value="F:sequence-specific DNA binding"/>
    <property type="evidence" value="ECO:0007669"/>
    <property type="project" value="InterPro"/>
</dbReference>
<dbReference type="InterPro" id="IPR003657">
    <property type="entry name" value="WRKY_dom"/>
</dbReference>
<dbReference type="InterPro" id="IPR036576">
    <property type="entry name" value="WRKY_dom_sf"/>
</dbReference>
<dbReference type="SUPFAM" id="SSF118290">
    <property type="entry name" value="WRKY DNA-binding domain"/>
    <property type="match status" value="1"/>
</dbReference>
<evidence type="ECO:0000256" key="2">
    <source>
        <dbReference type="ARBA" id="ARBA00023015"/>
    </source>
</evidence>
<dbReference type="OrthoDB" id="2021064at2759"/>
<dbReference type="PROSITE" id="PS50811">
    <property type="entry name" value="WRKY"/>
    <property type="match status" value="1"/>
</dbReference>
<evidence type="ECO:0000313" key="9">
    <source>
        <dbReference type="Proteomes" id="UP000623129"/>
    </source>
</evidence>
<keyword evidence="3" id="KW-0238">DNA-binding</keyword>
<gene>
    <name evidence="8" type="ORF">FCM35_KLT03253</name>
</gene>
<dbReference type="Gene3D" id="2.20.25.80">
    <property type="entry name" value="WRKY domain"/>
    <property type="match status" value="1"/>
</dbReference>
<dbReference type="GO" id="GO:0003700">
    <property type="term" value="F:DNA-binding transcription factor activity"/>
    <property type="evidence" value="ECO:0007669"/>
    <property type="project" value="InterPro"/>
</dbReference>
<evidence type="ECO:0000256" key="3">
    <source>
        <dbReference type="ARBA" id="ARBA00023125"/>
    </source>
</evidence>
<dbReference type="GO" id="GO:0005634">
    <property type="term" value="C:nucleus"/>
    <property type="evidence" value="ECO:0007669"/>
    <property type="project" value="UniProtKB-SubCell"/>
</dbReference>
<proteinExistence type="predicted"/>
<comment type="subcellular location">
    <subcellularLocation>
        <location evidence="1">Nucleus</location>
    </subcellularLocation>
</comment>
<organism evidence="8 9">
    <name type="scientific">Carex littledalei</name>
    <dbReference type="NCBI Taxonomy" id="544730"/>
    <lineage>
        <taxon>Eukaryota</taxon>
        <taxon>Viridiplantae</taxon>
        <taxon>Streptophyta</taxon>
        <taxon>Embryophyta</taxon>
        <taxon>Tracheophyta</taxon>
        <taxon>Spermatophyta</taxon>
        <taxon>Magnoliopsida</taxon>
        <taxon>Liliopsida</taxon>
        <taxon>Poales</taxon>
        <taxon>Cyperaceae</taxon>
        <taxon>Cyperoideae</taxon>
        <taxon>Cariceae</taxon>
        <taxon>Carex</taxon>
        <taxon>Carex subgen. Euthyceras</taxon>
    </lineage>
</organism>
<evidence type="ECO:0000259" key="7">
    <source>
        <dbReference type="PROSITE" id="PS50811"/>
    </source>
</evidence>
<feature type="region of interest" description="Disordered" evidence="6">
    <location>
        <begin position="69"/>
        <end position="125"/>
    </location>
</feature>
<reference evidence="8" key="1">
    <citation type="submission" date="2020-01" db="EMBL/GenBank/DDBJ databases">
        <title>Genome sequence of Kobresia littledalei, the first chromosome-level genome in the family Cyperaceae.</title>
        <authorList>
            <person name="Qu G."/>
        </authorList>
    </citation>
    <scope>NUCLEOTIDE SEQUENCE</scope>
    <source>
        <strain evidence="8">C.B.Clarke</strain>
        <tissue evidence="8">Leaf</tissue>
    </source>
</reference>
<keyword evidence="2" id="KW-0805">Transcription regulation</keyword>
<evidence type="ECO:0000256" key="1">
    <source>
        <dbReference type="ARBA" id="ARBA00004123"/>
    </source>
</evidence>
<keyword evidence="5" id="KW-0539">Nucleus</keyword>
<accession>A0A833R2N9</accession>
<dbReference type="Proteomes" id="UP000623129">
    <property type="component" value="Unassembled WGS sequence"/>
</dbReference>
<evidence type="ECO:0000313" key="8">
    <source>
        <dbReference type="EMBL" id="KAF3331847.1"/>
    </source>
</evidence>
<comment type="caution">
    <text evidence="8">The sequence shown here is derived from an EMBL/GenBank/DDBJ whole genome shotgun (WGS) entry which is preliminary data.</text>
</comment>
<dbReference type="PANTHER" id="PTHR31282">
    <property type="entry name" value="WRKY TRANSCRIPTION FACTOR 21-RELATED"/>
    <property type="match status" value="1"/>
</dbReference>
<dbReference type="EMBL" id="SWLB01000012">
    <property type="protein sequence ID" value="KAF3331847.1"/>
    <property type="molecule type" value="Genomic_DNA"/>
</dbReference>
<keyword evidence="9" id="KW-1185">Reference proteome</keyword>
<evidence type="ECO:0000256" key="4">
    <source>
        <dbReference type="ARBA" id="ARBA00023163"/>
    </source>
</evidence>
<dbReference type="Pfam" id="PF03106">
    <property type="entry name" value="WRKY"/>
    <property type="match status" value="1"/>
</dbReference>
<evidence type="ECO:0000256" key="6">
    <source>
        <dbReference type="SAM" id="MobiDB-lite"/>
    </source>
</evidence>
<name>A0A833R2N9_9POAL</name>
<dbReference type="InterPro" id="IPR044810">
    <property type="entry name" value="WRKY_plant"/>
</dbReference>
<sequence>MESCSEGQIPSDRAETVIQNINQAKQGTNQLKDLLKDVIKSNPTVKKIMDAINENLSSSLSELDCCKTASDPGPTARGGSVCSDDRKSEISSGKRKAVPIPISDGRGASRRRSQASPGKTTISSTLEDGHTWRKYGQKIIQGSSHYRSYYRCTHKHDQGCQATRQTQRSEDNPSKYNITYIGVHTCQDPSTLHQIIDMPDSKEIGNSFLIKFGSNNYNRPTKIIGQEQQRPMPSPLQSPGTQGCSEEVVSSLTPGSSPADCFMLGDELAALVGSTWHTLNVSSIHDQADMLSSLHSSPRSLEMGFMPNSFALQLDQDCMLFGFDNEDDDFPSS</sequence>
<evidence type="ECO:0000256" key="5">
    <source>
        <dbReference type="ARBA" id="ARBA00023242"/>
    </source>
</evidence>
<dbReference type="AlphaFoldDB" id="A0A833R2N9"/>
<feature type="domain" description="WRKY" evidence="7">
    <location>
        <begin position="121"/>
        <end position="189"/>
    </location>
</feature>
<protein>
    <submittedName>
        <fullName evidence="8">Putative WRKY transcription factor 70</fullName>
    </submittedName>
</protein>
<dbReference type="SMART" id="SM00774">
    <property type="entry name" value="WRKY"/>
    <property type="match status" value="1"/>
</dbReference>